<reference evidence="3 4" key="1">
    <citation type="submission" date="2018-09" db="EMBL/GenBank/DDBJ databases">
        <title>YIM 75507 draft genome.</title>
        <authorList>
            <person name="Tang S."/>
            <person name="Feng Y."/>
        </authorList>
    </citation>
    <scope>NUCLEOTIDE SEQUENCE [LARGE SCALE GENOMIC DNA]</scope>
    <source>
        <strain evidence="3 4">YIM 75507</strain>
    </source>
</reference>
<evidence type="ECO:0000313" key="3">
    <source>
        <dbReference type="EMBL" id="RJL31785.1"/>
    </source>
</evidence>
<dbReference type="RefSeq" id="WP_119927813.1">
    <property type="nucleotide sequence ID" value="NZ_QZEY01000006.1"/>
</dbReference>
<dbReference type="EMBL" id="QZEY01000006">
    <property type="protein sequence ID" value="RJL31785.1"/>
    <property type="molecule type" value="Genomic_DNA"/>
</dbReference>
<evidence type="ECO:0000256" key="1">
    <source>
        <dbReference type="SAM" id="MobiDB-lite"/>
    </source>
</evidence>
<dbReference type="Proteomes" id="UP000265768">
    <property type="component" value="Unassembled WGS sequence"/>
</dbReference>
<dbReference type="OrthoDB" id="4242284at2"/>
<evidence type="ECO:0008006" key="5">
    <source>
        <dbReference type="Google" id="ProtNLM"/>
    </source>
</evidence>
<feature type="signal peptide" evidence="2">
    <location>
        <begin position="1"/>
        <end position="24"/>
    </location>
</feature>
<name>A0A3A4AU09_9ACTN</name>
<gene>
    <name evidence="3" type="ORF">D5H75_19020</name>
</gene>
<sequence>MHAPVRVLGALAAFSLLFSGSAVASAHAPKPPLPKPPGQAKSRAKSDAAGVVGAPAKAKLRRIVCTPRVHNPHKSHHVPGTVNVVATVQCTAPVPLIAIRTALYRNGRLVKDSGQKNVRNAAKASNNAAEKCHSAAYRGWMAYHVRFPAGYRPPSGGSSGFGAEVRIAC</sequence>
<feature type="chain" id="PRO_5039407320" description="Secreted protein" evidence="2">
    <location>
        <begin position="25"/>
        <end position="169"/>
    </location>
</feature>
<evidence type="ECO:0000313" key="4">
    <source>
        <dbReference type="Proteomes" id="UP000265768"/>
    </source>
</evidence>
<dbReference type="AlphaFoldDB" id="A0A3A4AU09"/>
<keyword evidence="4" id="KW-1185">Reference proteome</keyword>
<protein>
    <recommendedName>
        <fullName evidence="5">Secreted protein</fullName>
    </recommendedName>
</protein>
<keyword evidence="2" id="KW-0732">Signal</keyword>
<accession>A0A3A4AU09</accession>
<feature type="region of interest" description="Disordered" evidence="1">
    <location>
        <begin position="26"/>
        <end position="51"/>
    </location>
</feature>
<comment type="caution">
    <text evidence="3">The sequence shown here is derived from an EMBL/GenBank/DDBJ whole genome shotgun (WGS) entry which is preliminary data.</text>
</comment>
<organism evidence="3 4">
    <name type="scientific">Bailinhaonella thermotolerans</name>
    <dbReference type="NCBI Taxonomy" id="1070861"/>
    <lineage>
        <taxon>Bacteria</taxon>
        <taxon>Bacillati</taxon>
        <taxon>Actinomycetota</taxon>
        <taxon>Actinomycetes</taxon>
        <taxon>Streptosporangiales</taxon>
        <taxon>Streptosporangiaceae</taxon>
        <taxon>Bailinhaonella</taxon>
    </lineage>
</organism>
<proteinExistence type="predicted"/>
<evidence type="ECO:0000256" key="2">
    <source>
        <dbReference type="SAM" id="SignalP"/>
    </source>
</evidence>